<evidence type="ECO:0000259" key="5">
    <source>
        <dbReference type="PROSITE" id="PS51063"/>
    </source>
</evidence>
<dbReference type="PROSITE" id="PS50042">
    <property type="entry name" value="CNMP_BINDING_3"/>
    <property type="match status" value="1"/>
</dbReference>
<evidence type="ECO:0000256" key="1">
    <source>
        <dbReference type="ARBA" id="ARBA00023015"/>
    </source>
</evidence>
<keyword evidence="2" id="KW-0238">DNA-binding</keyword>
<dbReference type="SUPFAM" id="SSF46785">
    <property type="entry name" value="Winged helix' DNA-binding domain"/>
    <property type="match status" value="1"/>
</dbReference>
<dbReference type="Proteomes" id="UP000002975">
    <property type="component" value="Unassembled WGS sequence"/>
</dbReference>
<dbReference type="Gene3D" id="2.60.120.10">
    <property type="entry name" value="Jelly Rolls"/>
    <property type="match status" value="1"/>
</dbReference>
<evidence type="ECO:0000313" key="7">
    <source>
        <dbReference type="Proteomes" id="UP000002975"/>
    </source>
</evidence>
<dbReference type="InterPro" id="IPR050397">
    <property type="entry name" value="Env_Response_Regulators"/>
</dbReference>
<organism evidence="6 7">
    <name type="scientific">Fusobacterium gonidiaformans 3-1-5R</name>
    <dbReference type="NCBI Taxonomy" id="469605"/>
    <lineage>
        <taxon>Bacteria</taxon>
        <taxon>Fusobacteriati</taxon>
        <taxon>Fusobacteriota</taxon>
        <taxon>Fusobacteriia</taxon>
        <taxon>Fusobacteriales</taxon>
        <taxon>Fusobacteriaceae</taxon>
        <taxon>Fusobacterium</taxon>
    </lineage>
</organism>
<dbReference type="GO" id="GO:0003677">
    <property type="term" value="F:DNA binding"/>
    <property type="evidence" value="ECO:0007669"/>
    <property type="project" value="UniProtKB-KW"/>
</dbReference>
<sequence length="228" mass="26213">MEVSLEEIKKIEVFHGITKKSIEKIQKTAEIISLPQNKYLYTDKQNLDYIYFVLSGKVVISKGNEHGESRIIFLLSSGTMINQPFMRNNTSAIECIAFENSRILRITFSDFATILSQDYKLCKNCMIFMENRIRRLYRQLKNSVSINLDKKLAAKLYRLGIEHGSSSQEEGMTKINLNITITCLAKMLGCQRESLSRAMKSLNSRKIVKMIGRSIYVDMEAAKNLFKN</sequence>
<feature type="domain" description="HTH crp-type" evidence="5">
    <location>
        <begin position="146"/>
        <end position="221"/>
    </location>
</feature>
<gene>
    <name evidence="6" type="ORF">FSBG_00622</name>
</gene>
<protein>
    <submittedName>
        <fullName evidence="6">Cyclic nucleotide-binding domain protein</fullName>
    </submittedName>
</protein>
<name>E5BDJ9_9FUSO</name>
<dbReference type="PROSITE" id="PS51063">
    <property type="entry name" value="HTH_CRP_2"/>
    <property type="match status" value="1"/>
</dbReference>
<dbReference type="Pfam" id="PF00027">
    <property type="entry name" value="cNMP_binding"/>
    <property type="match status" value="1"/>
</dbReference>
<dbReference type="CDD" id="cd00038">
    <property type="entry name" value="CAP_ED"/>
    <property type="match status" value="1"/>
</dbReference>
<reference evidence="6 7" key="1">
    <citation type="submission" date="2009-02" db="EMBL/GenBank/DDBJ databases">
        <title>The Genome Sequence of Fusobacterium sp. 3_1_5R.</title>
        <authorList>
            <consortium name="The Broad Institute Genome Sequencing Platform"/>
            <person name="Ward D."/>
            <person name="Young S.K."/>
            <person name="Kodira C.D."/>
            <person name="Zeng Q."/>
            <person name="Koehrsen M."/>
            <person name="Alvarado L."/>
            <person name="Berlin A."/>
            <person name="Borenstein D."/>
            <person name="Chen Z."/>
            <person name="Engels R."/>
            <person name="Freedman E."/>
            <person name="Gellesch M."/>
            <person name="Goldberg J."/>
            <person name="Griggs A."/>
            <person name="Gujja S."/>
            <person name="Heiman D."/>
            <person name="Hepburn T."/>
            <person name="Howarth C."/>
            <person name="Jen D."/>
            <person name="Larson L."/>
            <person name="Lewis B."/>
            <person name="Mehta T."/>
            <person name="Park D."/>
            <person name="Pearson M."/>
            <person name="Roberts A."/>
            <person name="Saif S."/>
            <person name="Shea T."/>
            <person name="Shenoy N."/>
            <person name="Sisk P."/>
            <person name="Stolte C."/>
            <person name="Sykes S."/>
            <person name="Walk T."/>
            <person name="White J."/>
            <person name="Yandava C."/>
            <person name="Allen-Vercoe E."/>
            <person name="Strauss J."/>
            <person name="Ambrose C."/>
            <person name="Lander E."/>
            <person name="Nusbaum C."/>
            <person name="Galagan J."/>
            <person name="Birren B."/>
        </authorList>
    </citation>
    <scope>NUCLEOTIDE SEQUENCE [LARGE SCALE GENOMIC DNA]</scope>
    <source>
        <strain evidence="6 7">3_1_5R</strain>
    </source>
</reference>
<evidence type="ECO:0000256" key="3">
    <source>
        <dbReference type="ARBA" id="ARBA00023163"/>
    </source>
</evidence>
<keyword evidence="1" id="KW-0805">Transcription regulation</keyword>
<evidence type="ECO:0000313" key="6">
    <source>
        <dbReference type="EMBL" id="EFS21125.1"/>
    </source>
</evidence>
<dbReference type="HOGENOM" id="CLU_075053_3_6_0"/>
<dbReference type="EMBL" id="GG657971">
    <property type="protein sequence ID" value="EFS21125.1"/>
    <property type="molecule type" value="Genomic_DNA"/>
</dbReference>
<keyword evidence="3" id="KW-0804">Transcription</keyword>
<evidence type="ECO:0000259" key="4">
    <source>
        <dbReference type="PROSITE" id="PS50042"/>
    </source>
</evidence>
<dbReference type="InterPro" id="IPR014710">
    <property type="entry name" value="RmlC-like_jellyroll"/>
</dbReference>
<dbReference type="InterPro" id="IPR036390">
    <property type="entry name" value="WH_DNA-bd_sf"/>
</dbReference>
<feature type="domain" description="Cyclic nucleotide-binding" evidence="4">
    <location>
        <begin position="13"/>
        <end position="115"/>
    </location>
</feature>
<dbReference type="InterPro" id="IPR036388">
    <property type="entry name" value="WH-like_DNA-bd_sf"/>
</dbReference>
<dbReference type="InterPro" id="IPR012318">
    <property type="entry name" value="HTH_CRP"/>
</dbReference>
<dbReference type="OrthoDB" id="1706474at2"/>
<dbReference type="Pfam" id="PF13545">
    <property type="entry name" value="HTH_Crp_2"/>
    <property type="match status" value="1"/>
</dbReference>
<dbReference type="SUPFAM" id="SSF51206">
    <property type="entry name" value="cAMP-binding domain-like"/>
    <property type="match status" value="1"/>
</dbReference>
<proteinExistence type="predicted"/>
<dbReference type="InterPro" id="IPR018490">
    <property type="entry name" value="cNMP-bd_dom_sf"/>
</dbReference>
<dbReference type="BioCyc" id="FSP469605-HMP:GTSP-627-MONOMER"/>
<dbReference type="AlphaFoldDB" id="E5BDJ9"/>
<dbReference type="InterPro" id="IPR000595">
    <property type="entry name" value="cNMP-bd_dom"/>
</dbReference>
<dbReference type="GO" id="GO:0005829">
    <property type="term" value="C:cytosol"/>
    <property type="evidence" value="ECO:0007669"/>
    <property type="project" value="TreeGrafter"/>
</dbReference>
<keyword evidence="7" id="KW-1185">Reference proteome</keyword>
<dbReference type="PANTHER" id="PTHR24567:SF74">
    <property type="entry name" value="HTH-TYPE TRANSCRIPTIONAL REGULATOR ARCR"/>
    <property type="match status" value="1"/>
</dbReference>
<dbReference type="GO" id="GO:0003700">
    <property type="term" value="F:DNA-binding transcription factor activity"/>
    <property type="evidence" value="ECO:0007669"/>
    <property type="project" value="TreeGrafter"/>
</dbReference>
<evidence type="ECO:0000256" key="2">
    <source>
        <dbReference type="ARBA" id="ARBA00023125"/>
    </source>
</evidence>
<dbReference type="RefSeq" id="WP_008801196.1">
    <property type="nucleotide sequence ID" value="NZ_GG657971.1"/>
</dbReference>
<dbReference type="Gene3D" id="1.10.10.10">
    <property type="entry name" value="Winged helix-like DNA-binding domain superfamily/Winged helix DNA-binding domain"/>
    <property type="match status" value="1"/>
</dbReference>
<dbReference type="PANTHER" id="PTHR24567">
    <property type="entry name" value="CRP FAMILY TRANSCRIPTIONAL REGULATORY PROTEIN"/>
    <property type="match status" value="1"/>
</dbReference>
<accession>E5BDJ9</accession>